<dbReference type="EMBL" id="VLPK01000004">
    <property type="protein sequence ID" value="TSJ38881.1"/>
    <property type="molecule type" value="Genomic_DNA"/>
</dbReference>
<evidence type="ECO:0000313" key="2">
    <source>
        <dbReference type="Proteomes" id="UP000318733"/>
    </source>
</evidence>
<gene>
    <name evidence="1" type="ORF">FO440_20480</name>
</gene>
<dbReference type="Proteomes" id="UP000318733">
    <property type="component" value="Unassembled WGS sequence"/>
</dbReference>
<reference evidence="1 2" key="1">
    <citation type="submission" date="2019-07" db="EMBL/GenBank/DDBJ databases">
        <authorList>
            <person name="Huq M.A."/>
        </authorList>
    </citation>
    <scope>NUCLEOTIDE SEQUENCE [LARGE SCALE GENOMIC DNA]</scope>
    <source>
        <strain evidence="1 2">MAH-19</strain>
    </source>
</reference>
<dbReference type="OrthoDB" id="797337at2"/>
<evidence type="ECO:0000313" key="1">
    <source>
        <dbReference type="EMBL" id="TSJ38881.1"/>
    </source>
</evidence>
<sequence>MATLRITYQTIDYVQIQNGELSIMLFLDDLLKAEIPRNAIIDHLTKYHSPDGGSIEINDFGVTGSSYDAEKKKGQVKISYRIYYFYGCADITKDAGDHETWNFDIDIKNNTLLLYIPEYEQRSTADEF</sequence>
<protein>
    <submittedName>
        <fullName evidence="1">Uncharacterized protein</fullName>
    </submittedName>
</protein>
<keyword evidence="2" id="KW-1185">Reference proteome</keyword>
<accession>A0A556MG22</accession>
<dbReference type="AlphaFoldDB" id="A0A556MG22"/>
<organism evidence="1 2">
    <name type="scientific">Mucilaginibacter corticis</name>
    <dbReference type="NCBI Taxonomy" id="2597670"/>
    <lineage>
        <taxon>Bacteria</taxon>
        <taxon>Pseudomonadati</taxon>
        <taxon>Bacteroidota</taxon>
        <taxon>Sphingobacteriia</taxon>
        <taxon>Sphingobacteriales</taxon>
        <taxon>Sphingobacteriaceae</taxon>
        <taxon>Mucilaginibacter</taxon>
    </lineage>
</organism>
<comment type="caution">
    <text evidence="1">The sequence shown here is derived from an EMBL/GenBank/DDBJ whole genome shotgun (WGS) entry which is preliminary data.</text>
</comment>
<name>A0A556MG22_9SPHI</name>
<dbReference type="RefSeq" id="WP_144250162.1">
    <property type="nucleotide sequence ID" value="NZ_VLPK01000004.1"/>
</dbReference>
<proteinExistence type="predicted"/>